<keyword evidence="8" id="KW-1185">Reference proteome</keyword>
<dbReference type="SUPFAM" id="SSF48726">
    <property type="entry name" value="Immunoglobulin"/>
    <property type="match status" value="7"/>
</dbReference>
<reference evidence="7 8" key="1">
    <citation type="submission" date="2018-11" db="EMBL/GenBank/DDBJ databases">
        <authorList>
            <person name="Lopez-Roques C."/>
            <person name="Donnadieu C."/>
            <person name="Bouchez O."/>
            <person name="Klopp C."/>
            <person name="Cabau C."/>
            <person name="Zahm M."/>
        </authorList>
    </citation>
    <scope>NUCLEOTIDE SEQUENCE [LARGE SCALE GENOMIC DNA]</scope>
    <source>
        <strain evidence="7">RS831</strain>
        <tissue evidence="7">Whole body</tissue>
    </source>
</reference>
<dbReference type="SMART" id="SM00408">
    <property type="entry name" value="IGc2"/>
    <property type="match status" value="5"/>
</dbReference>
<feature type="domain" description="Ig-like" evidence="6">
    <location>
        <begin position="33"/>
        <end position="119"/>
    </location>
</feature>
<feature type="domain" description="Ig-like" evidence="6">
    <location>
        <begin position="315"/>
        <end position="394"/>
    </location>
</feature>
<dbReference type="InterPro" id="IPR013783">
    <property type="entry name" value="Ig-like_fold"/>
</dbReference>
<feature type="region of interest" description="Disordered" evidence="3">
    <location>
        <begin position="909"/>
        <end position="937"/>
    </location>
</feature>
<feature type="chain" id="PRO_5019534738" description="Ig-like domain-containing protein" evidence="5">
    <location>
        <begin position="25"/>
        <end position="1000"/>
    </location>
</feature>
<dbReference type="GO" id="GO:0009897">
    <property type="term" value="C:external side of plasma membrane"/>
    <property type="evidence" value="ECO:0007669"/>
    <property type="project" value="TreeGrafter"/>
</dbReference>
<gene>
    <name evidence="7" type="ORF">OJAV_G00234640</name>
</gene>
<dbReference type="InterPro" id="IPR003599">
    <property type="entry name" value="Ig_sub"/>
</dbReference>
<keyword evidence="4" id="KW-1133">Transmembrane helix</keyword>
<dbReference type="InterPro" id="IPR036179">
    <property type="entry name" value="Ig-like_dom_sf"/>
</dbReference>
<dbReference type="EMBL" id="ML136652">
    <property type="protein sequence ID" value="RVE55588.1"/>
    <property type="molecule type" value="Genomic_DNA"/>
</dbReference>
<protein>
    <recommendedName>
        <fullName evidence="6">Ig-like domain-containing protein</fullName>
    </recommendedName>
</protein>
<evidence type="ECO:0000256" key="5">
    <source>
        <dbReference type="SAM" id="SignalP"/>
    </source>
</evidence>
<organism evidence="7 8">
    <name type="scientific">Oryzias javanicus</name>
    <name type="common">Javanese ricefish</name>
    <name type="synonym">Aplocheilus javanicus</name>
    <dbReference type="NCBI Taxonomy" id="123683"/>
    <lineage>
        <taxon>Eukaryota</taxon>
        <taxon>Metazoa</taxon>
        <taxon>Chordata</taxon>
        <taxon>Craniata</taxon>
        <taxon>Vertebrata</taxon>
        <taxon>Euteleostomi</taxon>
        <taxon>Actinopterygii</taxon>
        <taxon>Neopterygii</taxon>
        <taxon>Teleostei</taxon>
        <taxon>Neoteleostei</taxon>
        <taxon>Acanthomorphata</taxon>
        <taxon>Ovalentaria</taxon>
        <taxon>Atherinomorphae</taxon>
        <taxon>Beloniformes</taxon>
        <taxon>Adrianichthyidae</taxon>
        <taxon>Oryziinae</taxon>
        <taxon>Oryzias</taxon>
    </lineage>
</organism>
<dbReference type="InterPro" id="IPR050488">
    <property type="entry name" value="Ig_Fc_receptor"/>
</dbReference>
<feature type="transmembrane region" description="Helical" evidence="4">
    <location>
        <begin position="849"/>
        <end position="872"/>
    </location>
</feature>
<evidence type="ECO:0000259" key="6">
    <source>
        <dbReference type="PROSITE" id="PS50835"/>
    </source>
</evidence>
<evidence type="ECO:0000256" key="1">
    <source>
        <dbReference type="ARBA" id="ARBA00022729"/>
    </source>
</evidence>
<dbReference type="Gene3D" id="2.60.40.10">
    <property type="entry name" value="Immunoglobulins"/>
    <property type="match status" value="8"/>
</dbReference>
<evidence type="ECO:0000256" key="3">
    <source>
        <dbReference type="SAM" id="MobiDB-lite"/>
    </source>
</evidence>
<name>A0A437BYN7_ORYJA</name>
<dbReference type="GO" id="GO:0007166">
    <property type="term" value="P:cell surface receptor signaling pathway"/>
    <property type="evidence" value="ECO:0007669"/>
    <property type="project" value="TreeGrafter"/>
</dbReference>
<dbReference type="InterPro" id="IPR003598">
    <property type="entry name" value="Ig_sub2"/>
</dbReference>
<proteinExistence type="predicted"/>
<dbReference type="InterPro" id="IPR007110">
    <property type="entry name" value="Ig-like_dom"/>
</dbReference>
<feature type="domain" description="Ig-like" evidence="6">
    <location>
        <begin position="403"/>
        <end position="486"/>
    </location>
</feature>
<dbReference type="GO" id="GO:0004888">
    <property type="term" value="F:transmembrane signaling receptor activity"/>
    <property type="evidence" value="ECO:0007669"/>
    <property type="project" value="TreeGrafter"/>
</dbReference>
<dbReference type="PROSITE" id="PS50835">
    <property type="entry name" value="IG_LIKE"/>
    <property type="match status" value="6"/>
</dbReference>
<dbReference type="PANTHER" id="PTHR11481">
    <property type="entry name" value="IMMUNOGLOBULIN FC RECEPTOR"/>
    <property type="match status" value="1"/>
</dbReference>
<dbReference type="OrthoDB" id="6151406at2759"/>
<dbReference type="AlphaFoldDB" id="A0A437BYN7"/>
<sequence>MEHSLLWKLEFIFVLYSLLHSGNTRDAELTIEPKRKSSDSTKCSNRVSIHVSDRFRSTLTAGTTTVSVGDKVTLSCSVEKSAGWKYEWFRRTSHTSESRINDGGNGNIRVSQGGIYRCRGFRGEPKIYSDNSDEVTINITFSNKVSVIQKPSWSEMFRGETITLTCEVQGGEGVQWEYEWRTSQSQTFRTNRKDWTFTASISGDYSCKSRSTHDSYSATEWSEALTLSVSDKPKAQLSRNGETLSCSVNPSSSGWNYSFYRGEKNNELLTVQNTDFHLNREIKDSQAGVYRCRGGRGEPVYHTEFSDPVIIDDRPRSTLTSGTTTVSVGDKVTLSCSVEKSAGWKYEWFRRTSHTSESRINDGENGNIRVSQGGIYRCRGFRGKPMIYSDKSVEVNINITFSNKVSVIQKPSWSEMFRGETITLTCEVQGGEGVQWEYEWRTSQSQTFRTNRKDWTFTASISGDYSCKSRSTHDSYSATEWSEALTLSVSAHKPKAELKISKSPAGGRVNLNCSIKPSSSGWSFFWFRGEKPSKPLTAQDAVFLSNGQISVSQGGVYRCRGGRGEPVYHTEFSHLVSVVEPVLRVSPRWLSPGSSVTLSCEVEHESAGWSFYWYKAVPDLSHKSASYSYELLPASSNGTADNSYIIHGQTHTAGYVCRAGRGEPHVSTLYSQPDFVWSGVSPDRVQHFTSDSLSLTCEGNSAEWRVGSFLLPDLLSFCSDWGTMNGSTCHVQKIQSSNAVFWCESGSAFSNAVNITGHNDDLILLSPVHPVTEGHSLTLGCKWRTENLLSKVVFYQNDTLIQSESRVEMIIPAVSKSHEGFYKCQSSGKESPQSWLAVTSTSRPDRSSFPVLVVALTSVILIIFLFMIWFLWKRSKDSHMNSSSQINNQSSAAEHNEAQNRNDINLLHGGSSLFGSHRDPEEIQNDPEDENKGESRKITYSSIKLKAKKKKRQKPAEMIVYSDVKTGASADGSQLYAEMMKRNKGKFCPSADEMLYSEIQ</sequence>
<reference evidence="7 8" key="2">
    <citation type="submission" date="2019-01" db="EMBL/GenBank/DDBJ databases">
        <title>A chromosome length genome reference of the Java medaka (oryzias javanicus).</title>
        <authorList>
            <person name="Herpin A."/>
            <person name="Takehana Y."/>
            <person name="Naruse K."/>
            <person name="Ansai S."/>
            <person name="Kawaguchi M."/>
        </authorList>
    </citation>
    <scope>NUCLEOTIDE SEQUENCE [LARGE SCALE GENOMIC DNA]</scope>
    <source>
        <strain evidence="7">RS831</strain>
        <tissue evidence="7">Whole body</tissue>
    </source>
</reference>
<feature type="signal peptide" evidence="5">
    <location>
        <begin position="1"/>
        <end position="24"/>
    </location>
</feature>
<evidence type="ECO:0000256" key="4">
    <source>
        <dbReference type="SAM" id="Phobius"/>
    </source>
</evidence>
<evidence type="ECO:0000313" key="7">
    <source>
        <dbReference type="EMBL" id="RVE55588.1"/>
    </source>
</evidence>
<dbReference type="Pfam" id="PF13895">
    <property type="entry name" value="Ig_2"/>
    <property type="match status" value="3"/>
</dbReference>
<feature type="domain" description="Ig-like" evidence="6">
    <location>
        <begin position="494"/>
        <end position="560"/>
    </location>
</feature>
<dbReference type="Proteomes" id="UP000283210">
    <property type="component" value="Unassembled WGS sequence"/>
</dbReference>
<keyword evidence="2" id="KW-1015">Disulfide bond</keyword>
<dbReference type="GO" id="GO:0006955">
    <property type="term" value="P:immune response"/>
    <property type="evidence" value="ECO:0007669"/>
    <property type="project" value="TreeGrafter"/>
</dbReference>
<keyword evidence="4" id="KW-0812">Transmembrane</keyword>
<keyword evidence="4" id="KW-0472">Membrane</keyword>
<feature type="domain" description="Ig-like" evidence="6">
    <location>
        <begin position="125"/>
        <end position="226"/>
    </location>
</feature>
<dbReference type="PANTHER" id="PTHR11481:SF64">
    <property type="entry name" value="FC RECEPTOR-LIKE PROTEIN 4"/>
    <property type="match status" value="1"/>
</dbReference>
<evidence type="ECO:0000313" key="8">
    <source>
        <dbReference type="Proteomes" id="UP000283210"/>
    </source>
</evidence>
<accession>A0A437BYN7</accession>
<evidence type="ECO:0000256" key="2">
    <source>
        <dbReference type="ARBA" id="ARBA00023157"/>
    </source>
</evidence>
<feature type="domain" description="Ig-like" evidence="6">
    <location>
        <begin position="581"/>
        <end position="667"/>
    </location>
</feature>
<keyword evidence="1 5" id="KW-0732">Signal</keyword>
<dbReference type="SMART" id="SM00409">
    <property type="entry name" value="IG"/>
    <property type="match status" value="8"/>
</dbReference>